<dbReference type="Proteomes" id="UP000465609">
    <property type="component" value="Chromosome"/>
</dbReference>
<dbReference type="EMBL" id="AP022577">
    <property type="protein sequence ID" value="BBX83169.1"/>
    <property type="molecule type" value="Genomic_DNA"/>
</dbReference>
<gene>
    <name evidence="1" type="ORF">MAUB_10420</name>
</gene>
<sequence length="97" mass="9834">MSAQARTLGVVLAAGGGERYGMPKVAAAQGLWLQLAVAALDGGGVSRVPVLIGRSYWEELLPSLYGDVGAAPFLAACGDLVSVECSDLANGDDIDAK</sequence>
<evidence type="ECO:0000313" key="1">
    <source>
        <dbReference type="EMBL" id="BBX83169.1"/>
    </source>
</evidence>
<reference evidence="1 2" key="1">
    <citation type="journal article" date="2019" name="Emerg. Microbes Infect.">
        <title>Comprehensive subspecies identification of 175 nontuberculous mycobacteria species based on 7547 genomic profiles.</title>
        <authorList>
            <person name="Matsumoto Y."/>
            <person name="Kinjo T."/>
            <person name="Motooka D."/>
            <person name="Nabeya D."/>
            <person name="Jung N."/>
            <person name="Uechi K."/>
            <person name="Horii T."/>
            <person name="Iida T."/>
            <person name="Fujita J."/>
            <person name="Nakamura S."/>
        </authorList>
    </citation>
    <scope>NUCLEOTIDE SEQUENCE [LARGE SCALE GENOMIC DNA]</scope>
    <source>
        <strain evidence="1 2">JCM 15296</strain>
    </source>
</reference>
<keyword evidence="2" id="KW-1185">Reference proteome</keyword>
<protein>
    <recommendedName>
        <fullName evidence="3">MobA-like NTP transferase domain-containing protein</fullName>
    </recommendedName>
</protein>
<evidence type="ECO:0008006" key="3">
    <source>
        <dbReference type="Google" id="ProtNLM"/>
    </source>
</evidence>
<proteinExistence type="predicted"/>
<organism evidence="1 2">
    <name type="scientific">Mycolicibacterium aubagnense</name>
    <dbReference type="NCBI Taxonomy" id="319707"/>
    <lineage>
        <taxon>Bacteria</taxon>
        <taxon>Bacillati</taxon>
        <taxon>Actinomycetota</taxon>
        <taxon>Actinomycetes</taxon>
        <taxon>Mycobacteriales</taxon>
        <taxon>Mycobacteriaceae</taxon>
        <taxon>Mycolicibacterium</taxon>
    </lineage>
</organism>
<name>A0ABM7I984_9MYCO</name>
<evidence type="ECO:0000313" key="2">
    <source>
        <dbReference type="Proteomes" id="UP000465609"/>
    </source>
</evidence>
<dbReference type="RefSeq" id="WP_138231124.1">
    <property type="nucleotide sequence ID" value="NZ_AP022577.1"/>
</dbReference>
<accession>A0ABM7I984</accession>